<keyword evidence="1 3" id="KW-0853">WD repeat</keyword>
<protein>
    <submittedName>
        <fullName evidence="4">WD repeat-containing 18</fullName>
    </submittedName>
</protein>
<evidence type="ECO:0000256" key="3">
    <source>
        <dbReference type="PROSITE-ProRule" id="PRU00221"/>
    </source>
</evidence>
<feature type="repeat" description="WD" evidence="3">
    <location>
        <begin position="173"/>
        <end position="214"/>
    </location>
</feature>
<keyword evidence="5" id="KW-1185">Reference proteome</keyword>
<dbReference type="PRINTS" id="PR00320">
    <property type="entry name" value="GPROTEINBRPT"/>
</dbReference>
<dbReference type="AlphaFoldDB" id="A0A3M7S2P7"/>
<dbReference type="InterPro" id="IPR001680">
    <property type="entry name" value="WD40_rpt"/>
</dbReference>
<dbReference type="GO" id="GO:0005656">
    <property type="term" value="C:nuclear pre-replicative complex"/>
    <property type="evidence" value="ECO:0007669"/>
    <property type="project" value="TreeGrafter"/>
</dbReference>
<dbReference type="STRING" id="10195.A0A3M7S2P7"/>
<dbReference type="PROSITE" id="PS50294">
    <property type="entry name" value="WD_REPEATS_REGION"/>
    <property type="match status" value="3"/>
</dbReference>
<dbReference type="Gene3D" id="2.130.10.10">
    <property type="entry name" value="YVTN repeat-like/Quinoprotein amine dehydrogenase"/>
    <property type="match status" value="2"/>
</dbReference>
<evidence type="ECO:0000256" key="2">
    <source>
        <dbReference type="ARBA" id="ARBA00022737"/>
    </source>
</evidence>
<dbReference type="PANTHER" id="PTHR18763:SF0">
    <property type="entry name" value="WD REPEAT-CONTAINING PROTEIN 18"/>
    <property type="match status" value="1"/>
</dbReference>
<dbReference type="Pfam" id="PF00400">
    <property type="entry name" value="WD40"/>
    <property type="match status" value="3"/>
</dbReference>
<dbReference type="InterPro" id="IPR019775">
    <property type="entry name" value="WD40_repeat_CS"/>
</dbReference>
<feature type="repeat" description="WD" evidence="3">
    <location>
        <begin position="269"/>
        <end position="310"/>
    </location>
</feature>
<evidence type="ECO:0000313" key="4">
    <source>
        <dbReference type="EMBL" id="RNA29867.1"/>
    </source>
</evidence>
<dbReference type="PROSITE" id="PS00678">
    <property type="entry name" value="WD_REPEATS_1"/>
    <property type="match status" value="1"/>
</dbReference>
<evidence type="ECO:0000313" key="5">
    <source>
        <dbReference type="Proteomes" id="UP000276133"/>
    </source>
</evidence>
<dbReference type="GO" id="GO:0006261">
    <property type="term" value="P:DNA-templated DNA replication"/>
    <property type="evidence" value="ECO:0007669"/>
    <property type="project" value="TreeGrafter"/>
</dbReference>
<name>A0A3M7S2P7_BRAPC</name>
<dbReference type="SUPFAM" id="SSF50978">
    <property type="entry name" value="WD40 repeat-like"/>
    <property type="match status" value="1"/>
</dbReference>
<dbReference type="InterPro" id="IPR045227">
    <property type="entry name" value="WDR18/Ipi3/RID3"/>
</dbReference>
<accession>A0A3M7S2P7</accession>
<reference evidence="4 5" key="1">
    <citation type="journal article" date="2018" name="Sci. Rep.">
        <title>Genomic signatures of local adaptation to the degree of environmental predictability in rotifers.</title>
        <authorList>
            <person name="Franch-Gras L."/>
            <person name="Hahn C."/>
            <person name="Garcia-Roger E.M."/>
            <person name="Carmona M.J."/>
            <person name="Serra M."/>
            <person name="Gomez A."/>
        </authorList>
    </citation>
    <scope>NUCLEOTIDE SEQUENCE [LARGE SCALE GENOMIC DNA]</scope>
    <source>
        <strain evidence="4">HYR1</strain>
    </source>
</reference>
<dbReference type="InterPro" id="IPR020472">
    <property type="entry name" value="WD40_PAC1"/>
</dbReference>
<dbReference type="PANTHER" id="PTHR18763">
    <property type="entry name" value="WD-REPEAT PROTEIN 18"/>
    <property type="match status" value="1"/>
</dbReference>
<dbReference type="InterPro" id="IPR036322">
    <property type="entry name" value="WD40_repeat_dom_sf"/>
</dbReference>
<keyword evidence="2" id="KW-0677">Repeat</keyword>
<sequence length="412" mass="47174">METGLDLSQLTKEVLLSTDIFGQFWNICIWDHNTGTNLQTYKNTSTISHGLSFLRDDYMLCAIHNKPYILYWNLKGKSQQAKINTPGFINCLAVTNCGNYIAFGVEEKCFIYQSHSGKLVSIITRHLQNLTCIKFSSNDSFLITASEDTTILVWDFADLLTVENEYLNPVYTWNNHSMRINDLFVSPTSNRVISASSDQTCKFWNLDSDKTFSVHTILLKSVPNRCILDNLESNLYVGLTDGLIFRIPIKSILNESNKMINENAEDMSYIGHKQKINCLAISLDDLTLASGSEDATVRIWDTLSRQCVKILKHNGPVTNLEFKPRTFFFNEEKSNSPLLFSRYMIDKNVDSSISVLSKRQINRLCLEEFLGNSSSQDICHEEYFELKSKYDCTRKINEKIYNYAIDKILNSS</sequence>
<dbReference type="PROSITE" id="PS50082">
    <property type="entry name" value="WD_REPEATS_2"/>
    <property type="match status" value="3"/>
</dbReference>
<dbReference type="GO" id="GO:0120330">
    <property type="term" value="C:rixosome complex"/>
    <property type="evidence" value="ECO:0007669"/>
    <property type="project" value="TreeGrafter"/>
</dbReference>
<dbReference type="InterPro" id="IPR015943">
    <property type="entry name" value="WD40/YVTN_repeat-like_dom_sf"/>
</dbReference>
<gene>
    <name evidence="4" type="ORF">BpHYR1_029464</name>
</gene>
<feature type="repeat" description="WD" evidence="3">
    <location>
        <begin position="123"/>
        <end position="155"/>
    </location>
</feature>
<dbReference type="SMART" id="SM00320">
    <property type="entry name" value="WD40"/>
    <property type="match status" value="4"/>
</dbReference>
<evidence type="ECO:0000256" key="1">
    <source>
        <dbReference type="ARBA" id="ARBA00022574"/>
    </source>
</evidence>
<dbReference type="Proteomes" id="UP000276133">
    <property type="component" value="Unassembled WGS sequence"/>
</dbReference>
<comment type="caution">
    <text evidence="4">The sequence shown here is derived from an EMBL/GenBank/DDBJ whole genome shotgun (WGS) entry which is preliminary data.</text>
</comment>
<dbReference type="EMBL" id="REGN01002157">
    <property type="protein sequence ID" value="RNA29867.1"/>
    <property type="molecule type" value="Genomic_DNA"/>
</dbReference>
<organism evidence="4 5">
    <name type="scientific">Brachionus plicatilis</name>
    <name type="common">Marine rotifer</name>
    <name type="synonym">Brachionus muelleri</name>
    <dbReference type="NCBI Taxonomy" id="10195"/>
    <lineage>
        <taxon>Eukaryota</taxon>
        <taxon>Metazoa</taxon>
        <taxon>Spiralia</taxon>
        <taxon>Gnathifera</taxon>
        <taxon>Rotifera</taxon>
        <taxon>Eurotatoria</taxon>
        <taxon>Monogononta</taxon>
        <taxon>Pseudotrocha</taxon>
        <taxon>Ploima</taxon>
        <taxon>Brachionidae</taxon>
        <taxon>Brachionus</taxon>
    </lineage>
</organism>
<dbReference type="OrthoDB" id="756370at2759"/>
<dbReference type="GO" id="GO:0006364">
    <property type="term" value="P:rRNA processing"/>
    <property type="evidence" value="ECO:0007669"/>
    <property type="project" value="TreeGrafter"/>
</dbReference>
<proteinExistence type="predicted"/>